<comment type="caution">
    <text evidence="1">The sequence shown here is derived from an EMBL/GenBank/DDBJ whole genome shotgun (WGS) entry which is preliminary data.</text>
</comment>
<dbReference type="EMBL" id="JABFTQ010000032">
    <property type="protein sequence ID" value="MCE8049653.1"/>
    <property type="molecule type" value="Genomic_DNA"/>
</dbReference>
<protein>
    <submittedName>
        <fullName evidence="1">PD-(D/E)XK nuclease family protein</fullName>
    </submittedName>
</protein>
<name>A0ABS9BBN4_9GAMM</name>
<dbReference type="RefSeq" id="WP_234251957.1">
    <property type="nucleotide sequence ID" value="NZ_JABFTQ010000032.1"/>
</dbReference>
<accession>A0ABS9BBN4</accession>
<keyword evidence="2" id="KW-1185">Reference proteome</keyword>
<organism evidence="1 2">
    <name type="scientific">Billgrantia desiderata</name>
    <dbReference type="NCBI Taxonomy" id="52021"/>
    <lineage>
        <taxon>Bacteria</taxon>
        <taxon>Pseudomonadati</taxon>
        <taxon>Pseudomonadota</taxon>
        <taxon>Gammaproteobacteria</taxon>
        <taxon>Oceanospirillales</taxon>
        <taxon>Halomonadaceae</taxon>
        <taxon>Billgrantia</taxon>
    </lineage>
</organism>
<gene>
    <name evidence="1" type="ORF">HOP60_23400</name>
</gene>
<sequence length="396" mass="45021">MSSHRLLEGVGGQGEIALDCSLLVSLRQYRPREGRDSLENFITEVFAWLLRNSSGISNTFLLQLQGAMPEGQGFELPTEEDEVEWSTQARLGSRRPDMQAIWPGMAVIFEHKVWSGLGDAQIKGYRELAQLEHPSEEVRVVAITASRHQHSTEADANLCWSDIHEGLKEYLGKVEEVTERFHIINFLALLAHEGLQPAAPIAHEAIRYFPTAGKLPQKLEQAFTHLVARVWPVDGNYQAVMKGLRWGRIGIELHRTDTKRKWSPGIFIGCVLDGSDHLIDHRIEDSVKLQLILDFSQGLHRHYPAMTSYRALKATLAEISQESRWTFYDHGEVRRQRNNYHPLYLETPLLDVLRGTTTMEEQRDRIFSAACEALALLQHSGWLDKLRDECDAIAEG</sequence>
<evidence type="ECO:0000313" key="1">
    <source>
        <dbReference type="EMBL" id="MCE8049653.1"/>
    </source>
</evidence>
<evidence type="ECO:0000313" key="2">
    <source>
        <dbReference type="Proteomes" id="UP001320154"/>
    </source>
</evidence>
<dbReference type="Proteomes" id="UP001320154">
    <property type="component" value="Unassembled WGS sequence"/>
</dbReference>
<reference evidence="1 2" key="1">
    <citation type="journal article" date="2021" name="Front. Microbiol.">
        <title>Aerobic Denitrification and Heterotrophic Sulfur Oxidation in the Genus Halomonas Revealed by Six Novel Species Characterizations and Genome-Based Analysis.</title>
        <authorList>
            <person name="Wang L."/>
            <person name="Shao Z."/>
        </authorList>
    </citation>
    <scope>NUCLEOTIDE SEQUENCE [LARGE SCALE GENOMIC DNA]</scope>
    <source>
        <strain evidence="1 2">MCCC 1A05748</strain>
    </source>
</reference>
<proteinExistence type="predicted"/>